<reference evidence="2 3" key="1">
    <citation type="submission" date="2022-10" db="EMBL/GenBank/DDBJ databases">
        <title>Luteolibacter flavescens strain MCCC 1K03193, whole genome shotgun sequencing project.</title>
        <authorList>
            <person name="Zhao G."/>
            <person name="Shen L."/>
        </authorList>
    </citation>
    <scope>NUCLEOTIDE SEQUENCE [LARGE SCALE GENOMIC DNA]</scope>
    <source>
        <strain evidence="2 3">MCCC 1K03193</strain>
    </source>
</reference>
<feature type="region of interest" description="Disordered" evidence="1">
    <location>
        <begin position="71"/>
        <end position="141"/>
    </location>
</feature>
<sequence length="167" mass="17153">MKTIVLLAAIALASCASDSGYGSYGPPRRVGPAPLDPPPAAPPAGGGGHLVGRIDPGIARLLPPDRTYFDGGYRGIPAPGADAPRLGDPPRPAAPGSRFADPSLAGRIGSLRPVAPRPGERFVPPATGRIIPMPRPAETTARTTRVIPRVPLDLSTAARLDRAAISR</sequence>
<evidence type="ECO:0000313" key="3">
    <source>
        <dbReference type="Proteomes" id="UP001207930"/>
    </source>
</evidence>
<feature type="region of interest" description="Disordered" evidence="1">
    <location>
        <begin position="20"/>
        <end position="56"/>
    </location>
</feature>
<evidence type="ECO:0000313" key="2">
    <source>
        <dbReference type="EMBL" id="MCW1883967.1"/>
    </source>
</evidence>
<dbReference type="Proteomes" id="UP001207930">
    <property type="component" value="Unassembled WGS sequence"/>
</dbReference>
<dbReference type="PROSITE" id="PS51257">
    <property type="entry name" value="PROKAR_LIPOPROTEIN"/>
    <property type="match status" value="1"/>
</dbReference>
<keyword evidence="3" id="KW-1185">Reference proteome</keyword>
<proteinExistence type="predicted"/>
<dbReference type="EMBL" id="JAPDDS010000002">
    <property type="protein sequence ID" value="MCW1883967.1"/>
    <property type="molecule type" value="Genomic_DNA"/>
</dbReference>
<accession>A0ABT3FK71</accession>
<protein>
    <submittedName>
        <fullName evidence="2">Uncharacterized protein</fullName>
    </submittedName>
</protein>
<evidence type="ECO:0000256" key="1">
    <source>
        <dbReference type="SAM" id="MobiDB-lite"/>
    </source>
</evidence>
<comment type="caution">
    <text evidence="2">The sequence shown here is derived from an EMBL/GenBank/DDBJ whole genome shotgun (WGS) entry which is preliminary data.</text>
</comment>
<dbReference type="RefSeq" id="WP_264499926.1">
    <property type="nucleotide sequence ID" value="NZ_JAPDDS010000002.1"/>
</dbReference>
<name>A0ABT3FK71_9BACT</name>
<gene>
    <name evidence="2" type="ORF">OKA04_04455</name>
</gene>
<organism evidence="2 3">
    <name type="scientific">Luteolibacter flavescens</name>
    <dbReference type="NCBI Taxonomy" id="1859460"/>
    <lineage>
        <taxon>Bacteria</taxon>
        <taxon>Pseudomonadati</taxon>
        <taxon>Verrucomicrobiota</taxon>
        <taxon>Verrucomicrobiia</taxon>
        <taxon>Verrucomicrobiales</taxon>
        <taxon>Verrucomicrobiaceae</taxon>
        <taxon>Luteolibacter</taxon>
    </lineage>
</organism>